<feature type="compositionally biased region" description="Polar residues" evidence="3">
    <location>
        <begin position="297"/>
        <end position="315"/>
    </location>
</feature>
<dbReference type="InterPro" id="IPR002219">
    <property type="entry name" value="PKC_DAG/PE"/>
</dbReference>
<sequence>MAYNEGPVRFSNSTVIDMEPVSPQAPDGPFSIHGSSNDLERDENNHRRRSYITPTAAPKLEEYRKIIHHIATKLRKRKRPPPYAFAELNSSQQTVFDNEDVADLLSQLRDVLQICTKAGWTLKTVIDIPRGRGDNHSASSSRSNSPARSPRSASPARSFDGGSPKGANFPLDKSMKNGEIPFIAEILADVVLNDCRYQVAIPKPSRPSYALHSITIDLAILLVQQDTRNLAWLFEIGMLMLPAFDTFPPGPLIGKLMVLYIDWIIPNLIKAHAPTYLFEYSNYIDNEAPTIREPGINVSNSQNAHSGAPTINIQQPEREISSARRNGSGLTIQTSRNVQMRSSHDPSLVRRSSSVSGSHSGDLSIDSYYTYALFSPLLLLMIQNLNPYVSAKRSSSLPKASVDLLRESSTLFQFYQALDFMISQKNDIYLDLLDIISYGNEEVRSRATQILFHYYGKSLGHITVAEPLAKLGHREQMIIAESENREERDREERDRMAVIEAMRAGGTFNMPNLNRKHRMGTSPMGGRDYQEADIKISERVDLDEDDENHMFFPHMFPEARQRLSDDIGISMQRSSQGIAMLNIQSTNDDQSSNCRECFKIIKGYGLKCYTCRDGLHYNCFNQKMSTNLLDILHYVNDGGVHKVVSPQYCTIRSTLRKVPAFASGNSSTKLPAFFKNQISLDIHGHEFQLVNLFTLTLCLCCRLPLWGISYQGYQCTKCNRFAHLDCLFSNHEQGSNTLSDCRPAPFTEKDISIERRKLEDDFVQNYNDMLIKAENMHNTSFEEVSSLLNILLLQENILHCGTSAGCLVVIELDTNPLATQDNGKGQSGGVNDNISDELRMAIERCTSYLSNGDPKASTFLNDLSIVNHYHVSDMIFSDDLYLSHIAAMLKAQSNRSHFDGDGNGSMLSTSPRRRSIISSTGYLQVSTNSRNRQVAGGDYDHVEENLTPNEMLHSQSMLDWVQNNLKITSASLARLFLQHLSDVGLFERLDGMPLVFLESRLSRIRKPSSAIMDTISVPCIFTAPFAIDSSPSVESLITAILACLTDMSLSINEYGLLLLTRRCWPDPFTSAYTWERLIYATLKWVYQEDEQLSVIHAEYTAKGQQGAGVSKNRWQVAAQAALMSKNRGGFLTKNRQSVQQQNQSGVGMGTGGIYVSMRNVLRDKYLAGWMSAVYDLNRDTFGDMIFEMTKRIVLEKKEEGKFSSPVDHGEVAHNEVLKQDYFLACLLKARSFGILFSSFDIIIESWINAATEAFGSHGLLEMESLSSMKTLQRLCHQKGSSSTGSSDNRLSIYANSVTSDDNSIEGLLGKQLEQPYKLIVGAFDNENFEDFAKGINWIKLLMHSGVGIPALYLAKMSRKLAVAHAPLSLQVDMLKCIWYQCIKGLNIVTSRSAIRDVVGYLNECALPGLQQMAQQHDITNDDLQNAQDFIKYSAALTCFAYKCPMSNVVELQIVPYVNQHVPTQPERTSLLPDTSSTVGVDNNTVIIKCLLQYLQLDGFNVREELILTFYALSNWGFDLASKSDFLMSCLPKLTPAIWEILSPAYDRMSEISLTFLMKTLTLDVKYFRACVHKMFEDESWEIRSVILMKYVSHYKMAILILFGTPFRFQALDNAFGIFTKMDATFQTKWLGMLSHLGPLFSYFVSSIWDSDESVRSKASSYLRALSTLHRRSAFRCWEAYFLNSTTKQKIDLVKIMTQLHAVYPDWQVLEWESLLEALEMEFQADANDQQYDVLQEYTRPESLFIGSSSTKTAPTGSTPGQSLAEHENLQVLMLTLALQMAGSNLSISLLQLSRFKYCVVKSMGFQNCEKFHTSGTILEVTFANLVFKAEDFSQVSMVLACTRGLKKILDHFTPVNPESIAAIGVDAVDKFKAGLNENINYGDQFVDVVFKMFNSGVDLTQLSHLMLKIWLELILIVVYKHNILERTYENMVISCMKQVIDLLARDISEENKLLILQILHRLHTRSDHLTAMVLSKQIMALGKLMTKHKEDMEDPVLLKAKLFLKSAFTRFATAGLFVLMFKNQAVSDENNQDVDLFFVLRTVIDPGDLVQDEGQIEVIYLRDQPVRDVLEKLMNQQMERRAFSNVLHNVSRYVEVVHSHPYSESVLNDYSVFLTALCKHTVEWRRSEWDINPVLTMSAILLKEHPYDSKTLLLPIRNVFKHALHHCSVSAESIVKLLATYSALATLPGVDPVNIFGQTVLEELKGSFQPRSKMSRDTVLCMLQVILWNSKPEYDWWFKSIEDTLVRNVFGNERHPQPYFQGAADLLCEDLTHSLENGPMSKQYSQREFKISNCASQLLVVMCLKSDGLLKNILELQRLHETRKCLRFLNWFMLALARSGTSKLISQMLSYQDVIVELLIQVFTSVNIDFKMSDLKFQYSTNGEVLLQCVLLIKTWSLLYARMFSPVDVNNDQTSIPIDTQALAKSEYRFWSRVWPTWKRLIDKAADSLMLDTPNVGLSILSMALSVIQFLLRVRSDIPMMYQFEWCTFLESVSNLNTVLATDVGTDIQGVKDMFDTPPQTLSLDVLIDHLLLEMREALRLQAEGQTQQLI</sequence>
<dbReference type="PROSITE" id="PS50081">
    <property type="entry name" value="ZF_DAG_PE_2"/>
    <property type="match status" value="1"/>
</dbReference>
<dbReference type="OrthoDB" id="6270916at2759"/>
<gene>
    <name evidence="5" type="ORF">INT44_008531</name>
</gene>
<dbReference type="SUPFAM" id="SSF48371">
    <property type="entry name" value="ARM repeat"/>
    <property type="match status" value="1"/>
</dbReference>
<feature type="compositionally biased region" description="Low complexity" evidence="3">
    <location>
        <begin position="349"/>
        <end position="360"/>
    </location>
</feature>
<feature type="compositionally biased region" description="Low complexity" evidence="3">
    <location>
        <begin position="137"/>
        <end position="158"/>
    </location>
</feature>
<organism evidence="5 6">
    <name type="scientific">Umbelopsis vinacea</name>
    <dbReference type="NCBI Taxonomy" id="44442"/>
    <lineage>
        <taxon>Eukaryota</taxon>
        <taxon>Fungi</taxon>
        <taxon>Fungi incertae sedis</taxon>
        <taxon>Mucoromycota</taxon>
        <taxon>Mucoromycotina</taxon>
        <taxon>Umbelopsidomycetes</taxon>
        <taxon>Umbelopsidales</taxon>
        <taxon>Umbelopsidaceae</taxon>
        <taxon>Umbelopsis</taxon>
    </lineage>
</organism>
<feature type="region of interest" description="Disordered" evidence="3">
    <location>
        <begin position="131"/>
        <end position="172"/>
    </location>
</feature>
<feature type="domain" description="Phorbol-ester/DAG-type" evidence="4">
    <location>
        <begin position="684"/>
        <end position="741"/>
    </location>
</feature>
<comment type="caution">
    <text evidence="5">The sequence shown here is derived from an EMBL/GenBank/DDBJ whole genome shotgun (WGS) entry which is preliminary data.</text>
</comment>
<evidence type="ECO:0000256" key="2">
    <source>
        <dbReference type="ARBA" id="ARBA00022833"/>
    </source>
</evidence>
<evidence type="ECO:0000313" key="5">
    <source>
        <dbReference type="EMBL" id="KAG2181716.1"/>
    </source>
</evidence>
<feature type="region of interest" description="Disordered" evidence="3">
    <location>
        <begin position="19"/>
        <end position="47"/>
    </location>
</feature>
<feature type="compositionally biased region" description="Polar residues" evidence="3">
    <location>
        <begin position="323"/>
        <end position="341"/>
    </location>
</feature>
<name>A0A8H7UDK1_9FUNG</name>
<dbReference type="EMBL" id="JAEPRA010000008">
    <property type="protein sequence ID" value="KAG2181716.1"/>
    <property type="molecule type" value="Genomic_DNA"/>
</dbReference>
<proteinExistence type="predicted"/>
<evidence type="ECO:0000256" key="1">
    <source>
        <dbReference type="ARBA" id="ARBA00022723"/>
    </source>
</evidence>
<keyword evidence="2" id="KW-0862">Zinc</keyword>
<protein>
    <recommendedName>
        <fullName evidence="4">Phorbol-ester/DAG-type domain-containing protein</fullName>
    </recommendedName>
</protein>
<dbReference type="InterPro" id="IPR016024">
    <property type="entry name" value="ARM-type_fold"/>
</dbReference>
<dbReference type="Proteomes" id="UP000612746">
    <property type="component" value="Unassembled WGS sequence"/>
</dbReference>
<dbReference type="GO" id="GO:0046872">
    <property type="term" value="F:metal ion binding"/>
    <property type="evidence" value="ECO:0007669"/>
    <property type="project" value="UniProtKB-KW"/>
</dbReference>
<dbReference type="SUPFAM" id="SSF57889">
    <property type="entry name" value="Cysteine-rich domain"/>
    <property type="match status" value="1"/>
</dbReference>
<dbReference type="Gene3D" id="3.30.60.20">
    <property type="match status" value="1"/>
</dbReference>
<feature type="region of interest" description="Disordered" evidence="3">
    <location>
        <begin position="295"/>
        <end position="360"/>
    </location>
</feature>
<dbReference type="InterPro" id="IPR046349">
    <property type="entry name" value="C1-like_sf"/>
</dbReference>
<evidence type="ECO:0000313" key="6">
    <source>
        <dbReference type="Proteomes" id="UP000612746"/>
    </source>
</evidence>
<reference evidence="5" key="1">
    <citation type="submission" date="2020-12" db="EMBL/GenBank/DDBJ databases">
        <title>Metabolic potential, ecology and presence of endohyphal bacteria is reflected in genomic diversity of Mucoromycotina.</title>
        <authorList>
            <person name="Muszewska A."/>
            <person name="Okrasinska A."/>
            <person name="Steczkiewicz K."/>
            <person name="Drgas O."/>
            <person name="Orlowska M."/>
            <person name="Perlinska-Lenart U."/>
            <person name="Aleksandrzak-Piekarczyk T."/>
            <person name="Szatraj K."/>
            <person name="Zielenkiewicz U."/>
            <person name="Pilsyk S."/>
            <person name="Malc E."/>
            <person name="Mieczkowski P."/>
            <person name="Kruszewska J.S."/>
            <person name="Biernat P."/>
            <person name="Pawlowska J."/>
        </authorList>
    </citation>
    <scope>NUCLEOTIDE SEQUENCE</scope>
    <source>
        <strain evidence="5">WA0000051536</strain>
    </source>
</reference>
<evidence type="ECO:0000259" key="4">
    <source>
        <dbReference type="PROSITE" id="PS50081"/>
    </source>
</evidence>
<evidence type="ECO:0000256" key="3">
    <source>
        <dbReference type="SAM" id="MobiDB-lite"/>
    </source>
</evidence>
<keyword evidence="6" id="KW-1185">Reference proteome</keyword>
<keyword evidence="1" id="KW-0479">Metal-binding</keyword>
<accession>A0A8H7UDK1</accession>